<name>A0A7L4ZXY6_9BACT</name>
<dbReference type="Gene3D" id="3.90.1720.10">
    <property type="entry name" value="endopeptidase domain like (from Nostoc punctiforme)"/>
    <property type="match status" value="1"/>
</dbReference>
<gene>
    <name evidence="1" type="ORF">F0P96_10660</name>
</gene>
<evidence type="ECO:0000313" key="2">
    <source>
        <dbReference type="Proteomes" id="UP000326380"/>
    </source>
</evidence>
<dbReference type="RefSeq" id="WP_151078843.1">
    <property type="nucleotide sequence ID" value="NZ_CP047647.1"/>
</dbReference>
<evidence type="ECO:0000313" key="1">
    <source>
        <dbReference type="EMBL" id="KAA9333422.1"/>
    </source>
</evidence>
<dbReference type="SUPFAM" id="SSF54001">
    <property type="entry name" value="Cysteine proteinases"/>
    <property type="match status" value="1"/>
</dbReference>
<dbReference type="InterPro" id="IPR013423">
    <property type="entry name" value="CHP02594"/>
</dbReference>
<organism evidence="1 2">
    <name type="scientific">Hymenobacter busanensis</name>
    <dbReference type="NCBI Taxonomy" id="2607656"/>
    <lineage>
        <taxon>Bacteria</taxon>
        <taxon>Pseudomonadati</taxon>
        <taxon>Bacteroidota</taxon>
        <taxon>Cytophagia</taxon>
        <taxon>Cytophagales</taxon>
        <taxon>Hymenobacteraceae</taxon>
        <taxon>Hymenobacter</taxon>
    </lineage>
</organism>
<keyword evidence="2" id="KW-1185">Reference proteome</keyword>
<accession>A0A7L4ZXY6</accession>
<protein>
    <submittedName>
        <fullName evidence="1">TIGR02594 family protein</fullName>
    </submittedName>
</protein>
<reference evidence="1 2" key="1">
    <citation type="submission" date="2019-09" db="EMBL/GenBank/DDBJ databases">
        <title>Genome sequence of Hymenobacter sp. M3.</title>
        <authorList>
            <person name="Srinivasan S."/>
        </authorList>
    </citation>
    <scope>NUCLEOTIDE SEQUENCE [LARGE SCALE GENOMIC DNA]</scope>
    <source>
        <strain evidence="1 2">M3</strain>
    </source>
</reference>
<dbReference type="Proteomes" id="UP000326380">
    <property type="component" value="Unassembled WGS sequence"/>
</dbReference>
<proteinExistence type="predicted"/>
<comment type="caution">
    <text evidence="1">The sequence shown here is derived from an EMBL/GenBank/DDBJ whole genome shotgun (WGS) entry which is preliminary data.</text>
</comment>
<dbReference type="AlphaFoldDB" id="A0A7L4ZXY6"/>
<dbReference type="EMBL" id="VTWU01000003">
    <property type="protein sequence ID" value="KAA9333422.1"/>
    <property type="molecule type" value="Genomic_DNA"/>
</dbReference>
<sequence>MNFPHPFEYLAAEPGPVILREALAHFALHEIAGPSSHPTIMAWAKEVGASSYYHNDDTPWCALFMAHCAKVAGFALPPDPLAAKSWSVFGQPAPKGVAMLGDIVVKNRAGGGGHVGLYVGETKTHYAVLGGNQANQVCIAWFPKSVFTHIRRCKWKVSQPANVRRIVLNAPTAAGVSES</sequence>
<dbReference type="NCBIfam" id="TIGR02594">
    <property type="entry name" value="TIGR02594 family protein"/>
    <property type="match status" value="1"/>
</dbReference>
<dbReference type="InterPro" id="IPR038765">
    <property type="entry name" value="Papain-like_cys_pep_sf"/>
</dbReference>